<dbReference type="Proteomes" id="UP000195557">
    <property type="component" value="Unassembled WGS sequence"/>
</dbReference>
<gene>
    <name evidence="3" type="ORF">BE221DRAFT_192192</name>
</gene>
<keyword evidence="2" id="KW-1133">Transmembrane helix</keyword>
<evidence type="ECO:0000256" key="2">
    <source>
        <dbReference type="SAM" id="Phobius"/>
    </source>
</evidence>
<dbReference type="EMBL" id="KZ155784">
    <property type="protein sequence ID" value="OUS46206.1"/>
    <property type="molecule type" value="Genomic_DNA"/>
</dbReference>
<name>A0A1Y5I9M1_OSTTA</name>
<evidence type="ECO:0000256" key="1">
    <source>
        <dbReference type="SAM" id="MobiDB-lite"/>
    </source>
</evidence>
<accession>A0A1Y5I9M1</accession>
<organism evidence="3">
    <name type="scientific">Ostreococcus tauri</name>
    <name type="common">Marine green alga</name>
    <dbReference type="NCBI Taxonomy" id="70448"/>
    <lineage>
        <taxon>Eukaryota</taxon>
        <taxon>Viridiplantae</taxon>
        <taxon>Chlorophyta</taxon>
        <taxon>Mamiellophyceae</taxon>
        <taxon>Mamiellales</taxon>
        <taxon>Bathycoccaceae</taxon>
        <taxon>Ostreococcus</taxon>
    </lineage>
</organism>
<protein>
    <submittedName>
        <fullName evidence="3">Uncharacterized protein</fullName>
    </submittedName>
</protein>
<feature type="region of interest" description="Disordered" evidence="1">
    <location>
        <begin position="1"/>
        <end position="20"/>
    </location>
</feature>
<feature type="compositionally biased region" description="Pro residues" evidence="1">
    <location>
        <begin position="361"/>
        <end position="370"/>
    </location>
</feature>
<dbReference type="AlphaFoldDB" id="A0A1Y5I9M1"/>
<sequence>MPRPTWLGGSNKGESTPLVPALAREDVARVDGGDVEDAPPESRLGREFMKVDAAMSRVREAVRGPVLRVVLVLLLVATIAVAIESDRFAAVAHAAKTVKGERVFEDDASKLATVDACDRAFVDAKTSDWSDRNVANSLSASATLERVFERAADGACVAARGAERRTTCVDAEAIERCATDMGVVLHSESIRNRYVLASVIEKAKRDGTKSFAYVDERANATGPLGSADRRALGVLLDSDRWGAVRLAYNASIAMATTDDDVAATCPHQCKCAFADGKLCELRTDTCALADDAFFALHEDAYDQVLRTLPHADVGVSVLANVFPQWIVVDPPFEVVRPRRRARTHRSSALGLPHACAEPSDVPAPAPPAPTLAPNVSSALGNVTERERVIAFNSTDLASVDAAL</sequence>
<reference evidence="3" key="1">
    <citation type="submission" date="2017-04" db="EMBL/GenBank/DDBJ databases">
        <title>Population genomics of picophytoplankton unveils novel chromosome hypervariability.</title>
        <authorList>
            <consortium name="DOE Joint Genome Institute"/>
            <person name="Blanc-Mathieu R."/>
            <person name="Krasovec M."/>
            <person name="Hebrard M."/>
            <person name="Yau S."/>
            <person name="Desgranges E."/>
            <person name="Martin J."/>
            <person name="Schackwitz W."/>
            <person name="Kuo A."/>
            <person name="Salin G."/>
            <person name="Donnadieu C."/>
            <person name="Desdevises Y."/>
            <person name="Sanchez-Ferandin S."/>
            <person name="Moreau H."/>
            <person name="Rivals E."/>
            <person name="Grigoriev I.V."/>
            <person name="Grimsley N."/>
            <person name="Eyre-Walker A."/>
            <person name="Piganeau G."/>
        </authorList>
    </citation>
    <scope>NUCLEOTIDE SEQUENCE [LARGE SCALE GENOMIC DNA]</scope>
    <source>
        <strain evidence="3">RCC 1115</strain>
    </source>
</reference>
<feature type="region of interest" description="Disordered" evidence="1">
    <location>
        <begin position="345"/>
        <end position="370"/>
    </location>
</feature>
<proteinExistence type="predicted"/>
<feature type="transmembrane region" description="Helical" evidence="2">
    <location>
        <begin position="65"/>
        <end position="83"/>
    </location>
</feature>
<evidence type="ECO:0000313" key="3">
    <source>
        <dbReference type="EMBL" id="OUS46206.1"/>
    </source>
</evidence>
<keyword evidence="2" id="KW-0472">Membrane</keyword>
<keyword evidence="2" id="KW-0812">Transmembrane</keyword>